<keyword evidence="1" id="KW-1003">Cell membrane</keyword>
<feature type="signal peptide" evidence="6">
    <location>
        <begin position="1"/>
        <end position="22"/>
    </location>
</feature>
<dbReference type="AlphaFoldDB" id="A0A915XI03"/>
<keyword evidence="4" id="KW-0564">Palmitate</keyword>
<dbReference type="KEGG" id="ddu:GF1_16500"/>
<dbReference type="InterPro" id="IPR005534">
    <property type="entry name" value="Curli_assmbl/transp-comp_CsgG"/>
</dbReference>
<reference evidence="7" key="1">
    <citation type="submission" date="2020-12" db="EMBL/GenBank/DDBJ databases">
        <title>Desulfobium dissulfuricans gen. nov., sp. nov., a novel mesophilic, sulfate-reducing bacterium isolated from a deep-sea hydrothermal vent.</title>
        <authorList>
            <person name="Hashimoto Y."/>
            <person name="Tame A."/>
            <person name="Sawayama S."/>
            <person name="Miyazaki J."/>
            <person name="Takai K."/>
            <person name="Nakagawa S."/>
        </authorList>
    </citation>
    <scope>NUCLEOTIDE SEQUENCE</scope>
    <source>
        <strain evidence="7">GF1</strain>
    </source>
</reference>
<dbReference type="RefSeq" id="WP_267926031.1">
    <property type="nucleotide sequence ID" value="NZ_AP024233.1"/>
</dbReference>
<dbReference type="EMBL" id="AP024233">
    <property type="protein sequence ID" value="BCO09274.1"/>
    <property type="molecule type" value="Genomic_DNA"/>
</dbReference>
<evidence type="ECO:0008006" key="9">
    <source>
        <dbReference type="Google" id="ProtNLM"/>
    </source>
</evidence>
<evidence type="ECO:0000256" key="5">
    <source>
        <dbReference type="ARBA" id="ARBA00023288"/>
    </source>
</evidence>
<dbReference type="PANTHER" id="PTHR41164">
    <property type="entry name" value="CURLI PRODUCTION ASSEMBLY/TRANSPORT COMPONENT CSGG"/>
    <property type="match status" value="1"/>
</dbReference>
<organism evidence="7 8">
    <name type="scientific">Desulfolithobacter dissulfuricans</name>
    <dbReference type="NCBI Taxonomy" id="2795293"/>
    <lineage>
        <taxon>Bacteria</taxon>
        <taxon>Pseudomonadati</taxon>
        <taxon>Thermodesulfobacteriota</taxon>
        <taxon>Desulfobulbia</taxon>
        <taxon>Desulfobulbales</taxon>
        <taxon>Desulfobulbaceae</taxon>
        <taxon>Desulfolithobacter</taxon>
    </lineage>
</organism>
<name>A0A915XI03_9BACT</name>
<gene>
    <name evidence="7" type="ORF">GF1_16500</name>
</gene>
<dbReference type="GO" id="GO:0030288">
    <property type="term" value="C:outer membrane-bounded periplasmic space"/>
    <property type="evidence" value="ECO:0007669"/>
    <property type="project" value="InterPro"/>
</dbReference>
<keyword evidence="5" id="KW-0449">Lipoprotein</keyword>
<keyword evidence="8" id="KW-1185">Reference proteome</keyword>
<evidence type="ECO:0000313" key="8">
    <source>
        <dbReference type="Proteomes" id="UP001063350"/>
    </source>
</evidence>
<protein>
    <recommendedName>
        <fullName evidence="9">Curli production assembly/transport component CsgG</fullName>
    </recommendedName>
</protein>
<evidence type="ECO:0000256" key="3">
    <source>
        <dbReference type="ARBA" id="ARBA00023136"/>
    </source>
</evidence>
<accession>A0A915XI03</accession>
<evidence type="ECO:0000256" key="6">
    <source>
        <dbReference type="SAM" id="SignalP"/>
    </source>
</evidence>
<evidence type="ECO:0000256" key="4">
    <source>
        <dbReference type="ARBA" id="ARBA00023139"/>
    </source>
</evidence>
<feature type="chain" id="PRO_5037893069" description="Curli production assembly/transport component CsgG" evidence="6">
    <location>
        <begin position="23"/>
        <end position="269"/>
    </location>
</feature>
<evidence type="ECO:0000256" key="2">
    <source>
        <dbReference type="ARBA" id="ARBA00022729"/>
    </source>
</evidence>
<keyword evidence="3" id="KW-0472">Membrane</keyword>
<dbReference type="PROSITE" id="PS51257">
    <property type="entry name" value="PROKAR_LIPOPROTEIN"/>
    <property type="match status" value="1"/>
</dbReference>
<dbReference type="Gene3D" id="3.40.50.10610">
    <property type="entry name" value="ABC-type transport auxiliary lipoprotein component"/>
    <property type="match status" value="1"/>
</dbReference>
<proteinExistence type="predicted"/>
<dbReference type="Pfam" id="PF03783">
    <property type="entry name" value="CsgG"/>
    <property type="match status" value="1"/>
</dbReference>
<dbReference type="PANTHER" id="PTHR41164:SF1">
    <property type="entry name" value="CURLI PRODUCTION ASSEMBLY_TRANSPORT COMPONENT CSGG"/>
    <property type="match status" value="1"/>
</dbReference>
<sequence length="269" mass="27766">MKKNIVAAVGMIGLLVTGCVSTQGPTAVKERTIGVAVDDKGTVEQLSCSDRSNIKISIGNISCDAAACRSKGASQQSGLFALLRLAGTPSFEGIGDGLQDMFTGSIQNTGCFRIFDRKAMEAVQKELALAGGPQQTASLEAADYLVMGSVTSINFENKSGSLGGGFIPVLGAISQTKQKATLGMDVRLIEVKTGEVIFSKTYTAESGKTSYGVGAGVVAGGVGFGGLSGLSGTAMEEVARDIVVRASYDIARRLVPPDKIVVRQTVVTD</sequence>
<evidence type="ECO:0000313" key="7">
    <source>
        <dbReference type="EMBL" id="BCO09274.1"/>
    </source>
</evidence>
<keyword evidence="2 6" id="KW-0732">Signal</keyword>
<dbReference type="Proteomes" id="UP001063350">
    <property type="component" value="Chromosome"/>
</dbReference>
<evidence type="ECO:0000256" key="1">
    <source>
        <dbReference type="ARBA" id="ARBA00022475"/>
    </source>
</evidence>